<dbReference type="InterPro" id="IPR006641">
    <property type="entry name" value="YqgF/RNaseH-like_dom"/>
</dbReference>
<dbReference type="InterPro" id="IPR010994">
    <property type="entry name" value="RuvA_2-like"/>
</dbReference>
<dbReference type="Gene3D" id="1.10.3500.10">
    <property type="entry name" value="Tex N-terminal region-like"/>
    <property type="match status" value="1"/>
</dbReference>
<dbReference type="InterPro" id="IPR012340">
    <property type="entry name" value="NA-bd_OB-fold"/>
</dbReference>
<dbReference type="Proteomes" id="UP000620133">
    <property type="component" value="Chromosome"/>
</dbReference>
<dbReference type="Pfam" id="PF17674">
    <property type="entry name" value="HHH_9"/>
    <property type="match status" value="1"/>
</dbReference>
<dbReference type="GO" id="GO:0003735">
    <property type="term" value="F:structural constituent of ribosome"/>
    <property type="evidence" value="ECO:0007669"/>
    <property type="project" value="TreeGrafter"/>
</dbReference>
<dbReference type="Gene3D" id="1.10.10.650">
    <property type="entry name" value="RuvA domain 2-like"/>
    <property type="match status" value="1"/>
</dbReference>
<dbReference type="GO" id="GO:0003729">
    <property type="term" value="F:mRNA binding"/>
    <property type="evidence" value="ECO:0007669"/>
    <property type="project" value="UniProtKB-ARBA"/>
</dbReference>
<dbReference type="SUPFAM" id="SSF47781">
    <property type="entry name" value="RuvA domain 2-like"/>
    <property type="match status" value="2"/>
</dbReference>
<dbReference type="GO" id="GO:0005737">
    <property type="term" value="C:cytoplasm"/>
    <property type="evidence" value="ECO:0007669"/>
    <property type="project" value="UniProtKB-ARBA"/>
</dbReference>
<dbReference type="InterPro" id="IPR018974">
    <property type="entry name" value="Tex-like_N"/>
</dbReference>
<dbReference type="InterPro" id="IPR012337">
    <property type="entry name" value="RNaseH-like_sf"/>
</dbReference>
<dbReference type="PANTHER" id="PTHR10724">
    <property type="entry name" value="30S RIBOSOMAL PROTEIN S1"/>
    <property type="match status" value="1"/>
</dbReference>
<dbReference type="InterPro" id="IPR041692">
    <property type="entry name" value="HHH_9"/>
</dbReference>
<dbReference type="AlphaFoldDB" id="A0A7U9XUZ2"/>
<name>A0A7U9XUZ2_9MOLU</name>
<keyword evidence="2" id="KW-1185">Reference proteome</keyword>
<dbReference type="RefSeq" id="WP_176239045.1">
    <property type="nucleotide sequence ID" value="NZ_AP024412.1"/>
</dbReference>
<dbReference type="PROSITE" id="PS50126">
    <property type="entry name" value="S1"/>
    <property type="match status" value="1"/>
</dbReference>
<dbReference type="EMBL" id="AP024412">
    <property type="protein sequence ID" value="BCR35170.1"/>
    <property type="molecule type" value="Genomic_DNA"/>
</dbReference>
<gene>
    <name evidence="1" type="ORF">MPAN_000630</name>
</gene>
<sequence>MNEQIINGIKKQLKIGDKQVRSVLDLLNEGNTIPFIARYRKEATGGLDEEQINEIHKTWEYQNNLLDRKEAVIRLIDEKGMLTEELKNEVLKADKLVEVEDLYRPFKEKKKTKATEAVAKGLEPLANFILMFPETSIEEEAAKFVNDKVSSVEEAIEGAKYIIAEMISDDANYRKSLRAEMVKVGVVATSVKKNAVDERKTYEMYYEYSEPVKHMKPHRILAINRAEKEKVITVKIDLDKETMTSYLEKKMIKNESSPAAPLIKDAIADALKRLIYPSLEREVRAELNEIAEEQAIEVFADNLQKLLLQPPLKGKVVLGVDPAFRTGCKLSVCNEQGQVLEKGVIYPHEKTKGGSITDEQVMNSKRDILRLVHRHKVEVIAIGNGTASRETESFIAGLIKEVDMKVQYVIVNEAGASVYSASELAREEFPDFSVEERSAASIARRLQDPLSELVKIDPKSIGVGQYQHDVAPKKLNDSLNFVVTQAVNNVGVNVNTASKALLMYVSGLNKTSATNIVKYRDKIGKFNNREDIIKVPRLGDKSFEQAIGFLRIPEGVEPLDMTAVHPESYPVAKEIMKRFNLTGDMFGKDEVKLIVEHMDRSKLQQDLNVDQYTLSDILDAFIAPIRDPRDQFAQPLLKSDILKLEDLTVGMELEGTVRNVVDFGAFIDVGLKEDGLLHISKMSNKFIKHPKDVVNVGDIVKVYVLNIDTNRGKVGLTMLENTIQQ</sequence>
<protein>
    <submittedName>
        <fullName evidence="1">S1 RNA-binding protein</fullName>
    </submittedName>
</protein>
<dbReference type="GO" id="GO:0006412">
    <property type="term" value="P:translation"/>
    <property type="evidence" value="ECO:0007669"/>
    <property type="project" value="TreeGrafter"/>
</dbReference>
<dbReference type="InterPro" id="IPR037027">
    <property type="entry name" value="YqgF/RNaseH-like_dom_sf"/>
</dbReference>
<dbReference type="Pfam" id="PF00575">
    <property type="entry name" value="S1"/>
    <property type="match status" value="1"/>
</dbReference>
<dbReference type="InterPro" id="IPR055179">
    <property type="entry name" value="Tex-like_central_region"/>
</dbReference>
<dbReference type="Pfam" id="PF09371">
    <property type="entry name" value="Tex_N"/>
    <property type="match status" value="1"/>
</dbReference>
<dbReference type="Gene3D" id="2.40.50.140">
    <property type="entry name" value="Nucleic acid-binding proteins"/>
    <property type="match status" value="1"/>
</dbReference>
<dbReference type="FunFam" id="1.10.150.310:FF:000001">
    <property type="entry name" value="RNA-binding transcriptional accessory protein"/>
    <property type="match status" value="1"/>
</dbReference>
<dbReference type="CDD" id="cd05685">
    <property type="entry name" value="S1_Tex"/>
    <property type="match status" value="1"/>
</dbReference>
<dbReference type="InterPro" id="IPR023319">
    <property type="entry name" value="Tex-like_HTH_dom_sf"/>
</dbReference>
<dbReference type="InterPro" id="IPR003029">
    <property type="entry name" value="S1_domain"/>
</dbReference>
<dbReference type="InterPro" id="IPR044146">
    <property type="entry name" value="S1_Tex"/>
</dbReference>
<dbReference type="GO" id="GO:0006139">
    <property type="term" value="P:nucleobase-containing compound metabolic process"/>
    <property type="evidence" value="ECO:0007669"/>
    <property type="project" value="InterPro"/>
</dbReference>
<evidence type="ECO:0000313" key="1">
    <source>
        <dbReference type="EMBL" id="BCR35170.1"/>
    </source>
</evidence>
<reference evidence="1" key="1">
    <citation type="submission" date="2021-01" db="EMBL/GenBank/DDBJ databases">
        <title>Draft genome sequence of Acholeplasmataceae bacterium strain Mahy22.</title>
        <authorList>
            <person name="Watanabe M."/>
            <person name="Kojima H."/>
            <person name="Fukui M."/>
        </authorList>
    </citation>
    <scope>NUCLEOTIDE SEQUENCE</scope>
    <source>
        <strain evidence="1">Mahy22</strain>
    </source>
</reference>
<dbReference type="Gene3D" id="1.10.150.310">
    <property type="entry name" value="Tex RuvX-like domain-like"/>
    <property type="match status" value="1"/>
</dbReference>
<evidence type="ECO:0000313" key="2">
    <source>
        <dbReference type="Proteomes" id="UP000620133"/>
    </source>
</evidence>
<dbReference type="PANTHER" id="PTHR10724:SF10">
    <property type="entry name" value="S1 RNA-BINDING DOMAIN-CONTAINING PROTEIN 1"/>
    <property type="match status" value="1"/>
</dbReference>
<dbReference type="SMART" id="SM00732">
    <property type="entry name" value="YqgFc"/>
    <property type="match status" value="1"/>
</dbReference>
<dbReference type="FunFam" id="1.10.10.650:FF:000001">
    <property type="entry name" value="S1 RNA-binding domain 1"/>
    <property type="match status" value="1"/>
</dbReference>
<dbReference type="Pfam" id="PF16921">
    <property type="entry name" value="Tex_YqgF"/>
    <property type="match status" value="1"/>
</dbReference>
<dbReference type="InterPro" id="IPR050437">
    <property type="entry name" value="Ribos_protein_bS1-like"/>
</dbReference>
<dbReference type="SUPFAM" id="SSF53098">
    <property type="entry name" value="Ribonuclease H-like"/>
    <property type="match status" value="1"/>
</dbReference>
<organism evidence="1 2">
    <name type="scientific">Mariniplasma anaerobium</name>
    <dbReference type="NCBI Taxonomy" id="2735436"/>
    <lineage>
        <taxon>Bacteria</taxon>
        <taxon>Bacillati</taxon>
        <taxon>Mycoplasmatota</taxon>
        <taxon>Mollicutes</taxon>
        <taxon>Acholeplasmatales</taxon>
        <taxon>Acholeplasmataceae</taxon>
        <taxon>Mariniplasma</taxon>
    </lineage>
</organism>
<dbReference type="SUPFAM" id="SSF50249">
    <property type="entry name" value="Nucleic acid-binding proteins"/>
    <property type="match status" value="1"/>
</dbReference>
<dbReference type="Gene3D" id="3.30.420.140">
    <property type="entry name" value="YqgF/RNase H-like domain"/>
    <property type="match status" value="1"/>
</dbReference>
<dbReference type="InterPro" id="IPR032639">
    <property type="entry name" value="Tex_YqgF"/>
</dbReference>
<dbReference type="InterPro" id="IPR023323">
    <property type="entry name" value="Tex-like_dom_sf"/>
</dbReference>
<dbReference type="SMART" id="SM00316">
    <property type="entry name" value="S1"/>
    <property type="match status" value="1"/>
</dbReference>
<dbReference type="Pfam" id="PF22706">
    <property type="entry name" value="Tex_central_region"/>
    <property type="match status" value="1"/>
</dbReference>
<proteinExistence type="predicted"/>
<dbReference type="FunFam" id="3.30.420.140:FF:000001">
    <property type="entry name" value="RNA-binding transcriptional accessory protein"/>
    <property type="match status" value="1"/>
</dbReference>
<dbReference type="SUPFAM" id="SSF158832">
    <property type="entry name" value="Tex N-terminal region-like"/>
    <property type="match status" value="1"/>
</dbReference>
<accession>A0A7U9XUZ2</accession>
<dbReference type="FunFam" id="2.40.50.140:FF:000051">
    <property type="entry name" value="RNA-binding transcriptional accessory protein"/>
    <property type="match status" value="1"/>
</dbReference>
<dbReference type="KEGG" id="manr:MPAN_000630"/>
<dbReference type="Pfam" id="PF12836">
    <property type="entry name" value="HHH_3"/>
    <property type="match status" value="1"/>
</dbReference>